<protein>
    <recommendedName>
        <fullName evidence="1">DUF559 domain-containing protein</fullName>
    </recommendedName>
</protein>
<keyword evidence="3" id="KW-1185">Reference proteome</keyword>
<dbReference type="InterPro" id="IPR011335">
    <property type="entry name" value="Restrct_endonuc-II-like"/>
</dbReference>
<organism evidence="2 3">
    <name type="scientific">Coleofasciculus chthonoplastes PCC 7420</name>
    <dbReference type="NCBI Taxonomy" id="118168"/>
    <lineage>
        <taxon>Bacteria</taxon>
        <taxon>Bacillati</taxon>
        <taxon>Cyanobacteriota</taxon>
        <taxon>Cyanophyceae</taxon>
        <taxon>Coleofasciculales</taxon>
        <taxon>Coleofasciculaceae</taxon>
        <taxon>Coleofasciculus</taxon>
    </lineage>
</organism>
<dbReference type="OrthoDB" id="9798754at2"/>
<dbReference type="PANTHER" id="PTHR38590">
    <property type="entry name" value="BLL0828 PROTEIN"/>
    <property type="match status" value="1"/>
</dbReference>
<sequence length="129" mass="14783">MRADTMARIRGTTSQIEAAAKQLRQTQTPAEQKLWQALRGRKLNGLKFRRQHPIGHFIVDFCCPECKLIVEVDGKIHDSQQDYDTTRTKHLEAYGYRVIRCQNKDVMTNLEVVLEGIRQVASCPSQGKL</sequence>
<dbReference type="eggNOG" id="COG2852">
    <property type="taxonomic scope" value="Bacteria"/>
</dbReference>
<dbReference type="InterPro" id="IPR007569">
    <property type="entry name" value="DUF559"/>
</dbReference>
<dbReference type="RefSeq" id="WP_006105995.1">
    <property type="nucleotide sequence ID" value="NZ_DS989876.1"/>
</dbReference>
<dbReference type="Gene3D" id="3.40.960.10">
    <property type="entry name" value="VSR Endonuclease"/>
    <property type="match status" value="1"/>
</dbReference>
<dbReference type="HOGENOM" id="CLU_107928_1_2_3"/>
<dbReference type="EMBL" id="DS989876">
    <property type="protein sequence ID" value="EDX71084.1"/>
    <property type="molecule type" value="Genomic_DNA"/>
</dbReference>
<dbReference type="STRING" id="118168.MC7420_4271"/>
<dbReference type="AlphaFoldDB" id="B4W3W8"/>
<feature type="domain" description="DUF559" evidence="1">
    <location>
        <begin position="16"/>
        <end position="120"/>
    </location>
</feature>
<dbReference type="SUPFAM" id="SSF52980">
    <property type="entry name" value="Restriction endonuclease-like"/>
    <property type="match status" value="1"/>
</dbReference>
<dbReference type="CDD" id="cd01038">
    <property type="entry name" value="Endonuclease_DUF559"/>
    <property type="match status" value="1"/>
</dbReference>
<evidence type="ECO:0000259" key="1">
    <source>
        <dbReference type="Pfam" id="PF04480"/>
    </source>
</evidence>
<dbReference type="Proteomes" id="UP000003835">
    <property type="component" value="Unassembled WGS sequence"/>
</dbReference>
<reference evidence="2 3" key="1">
    <citation type="submission" date="2008-07" db="EMBL/GenBank/DDBJ databases">
        <authorList>
            <person name="Tandeau de Marsac N."/>
            <person name="Ferriera S."/>
            <person name="Johnson J."/>
            <person name="Kravitz S."/>
            <person name="Beeson K."/>
            <person name="Sutton G."/>
            <person name="Rogers Y.-H."/>
            <person name="Friedman R."/>
            <person name="Frazier M."/>
            <person name="Venter J.C."/>
        </authorList>
    </citation>
    <scope>NUCLEOTIDE SEQUENCE [LARGE SCALE GENOMIC DNA]</scope>
    <source>
        <strain evidence="2 3">PCC 7420</strain>
    </source>
</reference>
<evidence type="ECO:0000313" key="3">
    <source>
        <dbReference type="Proteomes" id="UP000003835"/>
    </source>
</evidence>
<dbReference type="PANTHER" id="PTHR38590:SF1">
    <property type="entry name" value="BLL0828 PROTEIN"/>
    <property type="match status" value="1"/>
</dbReference>
<dbReference type="InterPro" id="IPR047216">
    <property type="entry name" value="Endonuclease_DUF559_bact"/>
</dbReference>
<name>B4W3W8_9CYAN</name>
<proteinExistence type="predicted"/>
<gene>
    <name evidence="2" type="ORF">MC7420_4271</name>
</gene>
<dbReference type="Pfam" id="PF04480">
    <property type="entry name" value="DUF559"/>
    <property type="match status" value="1"/>
</dbReference>
<accession>B4W3W8</accession>
<evidence type="ECO:0000313" key="2">
    <source>
        <dbReference type="EMBL" id="EDX71084.1"/>
    </source>
</evidence>